<feature type="compositionally biased region" description="Polar residues" evidence="1">
    <location>
        <begin position="102"/>
        <end position="128"/>
    </location>
</feature>
<evidence type="ECO:0000256" key="1">
    <source>
        <dbReference type="SAM" id="MobiDB-lite"/>
    </source>
</evidence>
<evidence type="ECO:0000313" key="2">
    <source>
        <dbReference type="EMBL" id="KAK3935649.1"/>
    </source>
</evidence>
<keyword evidence="3" id="KW-1185">Reference proteome</keyword>
<dbReference type="Proteomes" id="UP001303473">
    <property type="component" value="Unassembled WGS sequence"/>
</dbReference>
<comment type="caution">
    <text evidence="2">The sequence shown here is derived from an EMBL/GenBank/DDBJ whole genome shotgun (WGS) entry which is preliminary data.</text>
</comment>
<name>A0AAN6MYE0_9PEZI</name>
<dbReference type="EMBL" id="MU853913">
    <property type="protein sequence ID" value="KAK3935649.1"/>
    <property type="molecule type" value="Genomic_DNA"/>
</dbReference>
<feature type="region of interest" description="Disordered" evidence="1">
    <location>
        <begin position="96"/>
        <end position="143"/>
    </location>
</feature>
<accession>A0AAN6MYE0</accession>
<sequence>MMQVCTNMKKYLQDLVGSSKSNRKKHIKLKSRERLEISAPFNFKKETAEIPGLTQDEISMLREKAAASCLGVAYADSDPDETPDYYPNYHQHQYRNHHHSYGYNNPRQSPQVPLRSNSTNVKPSNTVPRMNRKGLTPLSSSATMGGIPRLKTISPISPFDLDFHLGSPASPVHEKANLI</sequence>
<gene>
    <name evidence="2" type="ORF">QBC46DRAFT_45455</name>
</gene>
<dbReference type="AlphaFoldDB" id="A0AAN6MYE0"/>
<evidence type="ECO:0000313" key="3">
    <source>
        <dbReference type="Proteomes" id="UP001303473"/>
    </source>
</evidence>
<organism evidence="2 3">
    <name type="scientific">Diplogelasinospora grovesii</name>
    <dbReference type="NCBI Taxonomy" id="303347"/>
    <lineage>
        <taxon>Eukaryota</taxon>
        <taxon>Fungi</taxon>
        <taxon>Dikarya</taxon>
        <taxon>Ascomycota</taxon>
        <taxon>Pezizomycotina</taxon>
        <taxon>Sordariomycetes</taxon>
        <taxon>Sordariomycetidae</taxon>
        <taxon>Sordariales</taxon>
        <taxon>Diplogelasinosporaceae</taxon>
        <taxon>Diplogelasinospora</taxon>
    </lineage>
</organism>
<reference evidence="3" key="1">
    <citation type="journal article" date="2023" name="Mol. Phylogenet. Evol.">
        <title>Genome-scale phylogeny and comparative genomics of the fungal order Sordariales.</title>
        <authorList>
            <person name="Hensen N."/>
            <person name="Bonometti L."/>
            <person name="Westerberg I."/>
            <person name="Brannstrom I.O."/>
            <person name="Guillou S."/>
            <person name="Cros-Aarteil S."/>
            <person name="Calhoun S."/>
            <person name="Haridas S."/>
            <person name="Kuo A."/>
            <person name="Mondo S."/>
            <person name="Pangilinan J."/>
            <person name="Riley R."/>
            <person name="LaButti K."/>
            <person name="Andreopoulos B."/>
            <person name="Lipzen A."/>
            <person name="Chen C."/>
            <person name="Yan M."/>
            <person name="Daum C."/>
            <person name="Ng V."/>
            <person name="Clum A."/>
            <person name="Steindorff A."/>
            <person name="Ohm R.A."/>
            <person name="Martin F."/>
            <person name="Silar P."/>
            <person name="Natvig D.O."/>
            <person name="Lalanne C."/>
            <person name="Gautier V."/>
            <person name="Ament-Velasquez S.L."/>
            <person name="Kruys A."/>
            <person name="Hutchinson M.I."/>
            <person name="Powell A.J."/>
            <person name="Barry K."/>
            <person name="Miller A.N."/>
            <person name="Grigoriev I.V."/>
            <person name="Debuchy R."/>
            <person name="Gladieux P."/>
            <person name="Hiltunen Thoren M."/>
            <person name="Johannesson H."/>
        </authorList>
    </citation>
    <scope>NUCLEOTIDE SEQUENCE [LARGE SCALE GENOMIC DNA]</scope>
    <source>
        <strain evidence="3">CBS 340.73</strain>
    </source>
</reference>
<proteinExistence type="predicted"/>
<protein>
    <submittedName>
        <fullName evidence="2">Uncharacterized protein</fullName>
    </submittedName>
</protein>